<organism evidence="1 2">
    <name type="scientific">Solibaculum mannosilyticum</name>
    <dbReference type="NCBI Taxonomy" id="2780922"/>
    <lineage>
        <taxon>Bacteria</taxon>
        <taxon>Bacillati</taxon>
        <taxon>Bacillota</taxon>
        <taxon>Clostridia</taxon>
        <taxon>Eubacteriales</taxon>
        <taxon>Oscillospiraceae</taxon>
        <taxon>Solibaculum</taxon>
    </lineage>
</organism>
<gene>
    <name evidence="1" type="ORF">C12CBH8_13020</name>
</gene>
<sequence length="65" mass="6902">MFTVLTSESLIVLKMISVSESHTKKARPGQMIGGGPCYVLLSLGQIELVQEIREIVAAAADKDAG</sequence>
<evidence type="ECO:0000313" key="2">
    <source>
        <dbReference type="Proteomes" id="UP000593890"/>
    </source>
</evidence>
<dbReference type="KEGG" id="sman:C12CBH8_13020"/>
<dbReference type="EMBL" id="AP023321">
    <property type="protein sequence ID" value="BCI60663.1"/>
    <property type="molecule type" value="Genomic_DNA"/>
</dbReference>
<keyword evidence="2" id="KW-1185">Reference proteome</keyword>
<dbReference type="AlphaFoldDB" id="A0A7I8D635"/>
<name>A0A7I8D635_9FIRM</name>
<proteinExistence type="predicted"/>
<dbReference type="Proteomes" id="UP000593890">
    <property type="component" value="Chromosome"/>
</dbReference>
<reference evidence="2" key="1">
    <citation type="submission" date="2020-07" db="EMBL/GenBank/DDBJ databases">
        <title>Complete genome sequencing of Clostridia bacterium strain 12CBH8.</title>
        <authorList>
            <person name="Sakamoto M."/>
            <person name="Murakami T."/>
            <person name="Mori H."/>
        </authorList>
    </citation>
    <scope>NUCLEOTIDE SEQUENCE [LARGE SCALE GENOMIC DNA]</scope>
    <source>
        <strain evidence="2">12CBH8</strain>
    </source>
</reference>
<evidence type="ECO:0000313" key="1">
    <source>
        <dbReference type="EMBL" id="BCI60663.1"/>
    </source>
</evidence>
<accession>A0A7I8D635</accession>
<protein>
    <submittedName>
        <fullName evidence="1">Uncharacterized protein</fullName>
    </submittedName>
</protein>